<name>A0ABQ3VJH8_9CHLR</name>
<evidence type="ECO:0000256" key="1">
    <source>
        <dbReference type="SAM" id="Phobius"/>
    </source>
</evidence>
<dbReference type="EMBL" id="BNJJ01000008">
    <property type="protein sequence ID" value="GHO85276.1"/>
    <property type="molecule type" value="Genomic_DNA"/>
</dbReference>
<keyword evidence="1" id="KW-0472">Membrane</keyword>
<comment type="caution">
    <text evidence="2">The sequence shown here is derived from an EMBL/GenBank/DDBJ whole genome shotgun (WGS) entry which is preliminary data.</text>
</comment>
<keyword evidence="1" id="KW-1133">Transmembrane helix</keyword>
<reference evidence="2 3" key="1">
    <citation type="journal article" date="2021" name="Int. J. Syst. Evol. Microbiol.">
        <title>Reticulibacter mediterranei gen. nov., sp. nov., within the new family Reticulibacteraceae fam. nov., and Ktedonospora formicarum gen. nov., sp. nov., Ktedonobacter robiniae sp. nov., Dictyobacter formicarum sp. nov. and Dictyobacter arantiisoli sp. nov., belonging to the class Ktedonobacteria.</title>
        <authorList>
            <person name="Yabe S."/>
            <person name="Zheng Y."/>
            <person name="Wang C.M."/>
            <person name="Sakai Y."/>
            <person name="Abe K."/>
            <person name="Yokota A."/>
            <person name="Donadio S."/>
            <person name="Cavaletti L."/>
            <person name="Monciardini P."/>
        </authorList>
    </citation>
    <scope>NUCLEOTIDE SEQUENCE [LARGE SCALE GENOMIC DNA]</scope>
    <source>
        <strain evidence="2 3">SOSP1-9</strain>
    </source>
</reference>
<sequence>MFECRRSALEERIRNALYHDDPGQLQEARDALDRIQEQDPDKMGYTRWPFDQRVFITFLISQIAPLVGLLTAIFNLVVMFGKYK</sequence>
<keyword evidence="3" id="KW-1185">Reference proteome</keyword>
<dbReference type="Proteomes" id="UP000635565">
    <property type="component" value="Unassembled WGS sequence"/>
</dbReference>
<keyword evidence="1" id="KW-0812">Transmembrane</keyword>
<gene>
    <name evidence="2" type="ORF">KSZ_32820</name>
</gene>
<organism evidence="2 3">
    <name type="scientific">Dictyobacter formicarum</name>
    <dbReference type="NCBI Taxonomy" id="2778368"/>
    <lineage>
        <taxon>Bacteria</taxon>
        <taxon>Bacillati</taxon>
        <taxon>Chloroflexota</taxon>
        <taxon>Ktedonobacteria</taxon>
        <taxon>Ktedonobacterales</taxon>
        <taxon>Dictyobacteraceae</taxon>
        <taxon>Dictyobacter</taxon>
    </lineage>
</organism>
<accession>A0ABQ3VJH8</accession>
<feature type="transmembrane region" description="Helical" evidence="1">
    <location>
        <begin position="54"/>
        <end position="78"/>
    </location>
</feature>
<protein>
    <submittedName>
        <fullName evidence="2">Uncharacterized protein</fullName>
    </submittedName>
</protein>
<evidence type="ECO:0000313" key="2">
    <source>
        <dbReference type="EMBL" id="GHO85276.1"/>
    </source>
</evidence>
<proteinExistence type="predicted"/>
<evidence type="ECO:0000313" key="3">
    <source>
        <dbReference type="Proteomes" id="UP000635565"/>
    </source>
</evidence>